<name>A0A454CYR6_VIBHA</name>
<evidence type="ECO:0000313" key="2">
    <source>
        <dbReference type="Proteomes" id="UP000008367"/>
    </source>
</evidence>
<accession>A0A454CYR6</accession>
<organism evidence="1 2">
    <name type="scientific">Vibrio harveyi</name>
    <name type="common">Beneckea harveyi</name>
    <dbReference type="NCBI Taxonomy" id="669"/>
    <lineage>
        <taxon>Bacteria</taxon>
        <taxon>Pseudomonadati</taxon>
        <taxon>Pseudomonadota</taxon>
        <taxon>Gammaproteobacteria</taxon>
        <taxon>Vibrionales</taxon>
        <taxon>Vibrionaceae</taxon>
        <taxon>Vibrio</taxon>
    </lineage>
</organism>
<reference evidence="1 2" key="1">
    <citation type="submission" date="2012-10" db="EMBL/GenBank/DDBJ databases">
        <title>Genome sequence of Vibrio Cholerae HENC-02.</title>
        <authorList>
            <person name="Eppinger M."/>
            <person name="Hasan N.A."/>
            <person name="Sengamalay N."/>
            <person name="Hine E."/>
            <person name="Su Q."/>
            <person name="Daugherty S.C."/>
            <person name="Young S."/>
            <person name="Sadzewicz L."/>
            <person name="Tallon L."/>
            <person name="Cebula T.A."/>
            <person name="Ravel J."/>
            <person name="Colwell R.R."/>
        </authorList>
    </citation>
    <scope>NUCLEOTIDE SEQUENCE [LARGE SCALE GENOMIC DNA]</scope>
    <source>
        <strain evidence="1 2">HENC-02</strain>
    </source>
</reference>
<comment type="caution">
    <text evidence="1">The sequence shown here is derived from an EMBL/GenBank/DDBJ whole genome shotgun (WGS) entry which is preliminary data.</text>
</comment>
<feature type="non-terminal residue" evidence="1">
    <location>
        <position position="1"/>
    </location>
</feature>
<dbReference type="Proteomes" id="UP000008367">
    <property type="component" value="Unassembled WGS sequence"/>
</dbReference>
<sequence>RLNLASTVHTPSCR</sequence>
<dbReference type="EMBL" id="AJSR01001156">
    <property type="protein sequence ID" value="EKM31508.1"/>
    <property type="molecule type" value="Genomic_DNA"/>
</dbReference>
<evidence type="ECO:0000313" key="1">
    <source>
        <dbReference type="EMBL" id="EKM31508.1"/>
    </source>
</evidence>
<protein>
    <submittedName>
        <fullName evidence="1">Export membrane family protein</fullName>
    </submittedName>
</protein>
<gene>
    <name evidence="1" type="ORF">VCHENC02_2855B</name>
</gene>
<proteinExistence type="predicted"/>